<keyword evidence="1" id="KW-0862">Zinc</keyword>
<dbReference type="CDD" id="cd01301">
    <property type="entry name" value="rDP_like"/>
    <property type="match status" value="1"/>
</dbReference>
<dbReference type="AlphaFoldDB" id="A0A1B9GPE5"/>
<proteinExistence type="inferred from homology"/>
<comment type="cofactor">
    <cofactor evidence="1">
        <name>Zn(2+)</name>
        <dbReference type="ChEBI" id="CHEBI:29105"/>
    </cofactor>
</comment>
<protein>
    <recommendedName>
        <fullName evidence="1">Dipeptidase</fullName>
        <ecNumber evidence="1">3.4.13.19</ecNumber>
    </recommendedName>
</protein>
<dbReference type="InterPro" id="IPR008257">
    <property type="entry name" value="Pept_M19"/>
</dbReference>
<accession>A0A1B9GPE5</accession>
<evidence type="ECO:0000256" key="2">
    <source>
        <dbReference type="SAM" id="MobiDB-lite"/>
    </source>
</evidence>
<dbReference type="InterPro" id="IPR032466">
    <property type="entry name" value="Metal_Hydrolase"/>
</dbReference>
<keyword evidence="1" id="KW-0479">Metal-binding</keyword>
<comment type="catalytic activity">
    <reaction evidence="1">
        <text>an L-aminoacyl-L-amino acid + H2O = 2 an L-alpha-amino acid</text>
        <dbReference type="Rhea" id="RHEA:48940"/>
        <dbReference type="ChEBI" id="CHEBI:15377"/>
        <dbReference type="ChEBI" id="CHEBI:59869"/>
        <dbReference type="ChEBI" id="CHEBI:77460"/>
        <dbReference type="EC" id="3.4.13.19"/>
    </reaction>
</comment>
<feature type="region of interest" description="Disordered" evidence="2">
    <location>
        <begin position="1"/>
        <end position="21"/>
    </location>
</feature>
<sequence length="429" mass="47630">MSSQPLLPQQSHPNPRTSTGTPRKLILTTILVPILLIAGIIFVGIKGDGVPKDDLGLARYYLKSSPVIDGHIDLPEFARAFYGNNISAFDLNKPSKGHVDIPRIREGSLGAFFWSIFVECREDNGKDFLHPTFQVRDTLEQIDVSNRLIEKYSDTFAFAGTADEVEVAIKQGKVASLYGLEGGHMLGNSLAVLRTYHQLGVRYMTLTHSCNNAFADSAGIFEPVEERWGGLSPLGRALIPEMNRVGILVDLSHVSDKTALQALSITRAPVMLSHSAARHFNNMSRNVPDEILAKIGRGKHQVDGVIMVNFFPVFASAKPDEVDVAYIADEVEYIVSKTGKHHVGVGSDYDGIESTPKGLEDVSKYPYLFAELIRRGWTQHELSLLAGGNFLRVMRGMEETSRRLRKDGWEPSGVIYDKRRDLDPVEWEL</sequence>
<keyword evidence="1" id="KW-0378">Hydrolase</keyword>
<keyword evidence="5" id="KW-1185">Reference proteome</keyword>
<comment type="similarity">
    <text evidence="1">Belongs to the metallo-dependent hydrolases superfamily. Peptidase M19 family.</text>
</comment>
<reference evidence="4 5" key="1">
    <citation type="submission" date="2013-07" db="EMBL/GenBank/DDBJ databases">
        <title>The Genome Sequence of Cryptococcus heveanensis BCC8398.</title>
        <authorList>
            <consortium name="The Broad Institute Genome Sequencing Platform"/>
            <person name="Cuomo C."/>
            <person name="Litvintseva A."/>
            <person name="Chen Y."/>
            <person name="Heitman J."/>
            <person name="Sun S."/>
            <person name="Springer D."/>
            <person name="Dromer F."/>
            <person name="Young S.K."/>
            <person name="Zeng Q."/>
            <person name="Gargeya S."/>
            <person name="Fitzgerald M."/>
            <person name="Abouelleil A."/>
            <person name="Alvarado L."/>
            <person name="Berlin A.M."/>
            <person name="Chapman S.B."/>
            <person name="Dewar J."/>
            <person name="Goldberg J."/>
            <person name="Griggs A."/>
            <person name="Gujja S."/>
            <person name="Hansen M."/>
            <person name="Howarth C."/>
            <person name="Imamovic A."/>
            <person name="Larimer J."/>
            <person name="McCowan C."/>
            <person name="Murphy C."/>
            <person name="Pearson M."/>
            <person name="Priest M."/>
            <person name="Roberts A."/>
            <person name="Saif S."/>
            <person name="Shea T."/>
            <person name="Sykes S."/>
            <person name="Wortman J."/>
            <person name="Nusbaum C."/>
            <person name="Birren B."/>
        </authorList>
    </citation>
    <scope>NUCLEOTIDE SEQUENCE [LARGE SCALE GENOMIC DNA]</scope>
    <source>
        <strain evidence="4 5">BCC8398</strain>
    </source>
</reference>
<dbReference type="EMBL" id="KV700128">
    <property type="protein sequence ID" value="OCF32881.1"/>
    <property type="molecule type" value="Genomic_DNA"/>
</dbReference>
<keyword evidence="1" id="KW-0482">Metalloprotease</keyword>
<evidence type="ECO:0000256" key="1">
    <source>
        <dbReference type="RuleBase" id="RU341113"/>
    </source>
</evidence>
<dbReference type="PANTHER" id="PTHR10443:SF12">
    <property type="entry name" value="DIPEPTIDASE"/>
    <property type="match status" value="1"/>
</dbReference>
<keyword evidence="1" id="KW-0645">Protease</keyword>
<dbReference type="STRING" id="1296120.A0A1B9GPE5"/>
<dbReference type="OrthoDB" id="445695at2759"/>
<evidence type="ECO:0000256" key="3">
    <source>
        <dbReference type="SAM" id="Phobius"/>
    </source>
</evidence>
<dbReference type="GO" id="GO:0006508">
    <property type="term" value="P:proteolysis"/>
    <property type="evidence" value="ECO:0007669"/>
    <property type="project" value="UniProtKB-KW"/>
</dbReference>
<organism evidence="4 5">
    <name type="scientific">Kwoniella heveanensis BCC8398</name>
    <dbReference type="NCBI Taxonomy" id="1296120"/>
    <lineage>
        <taxon>Eukaryota</taxon>
        <taxon>Fungi</taxon>
        <taxon>Dikarya</taxon>
        <taxon>Basidiomycota</taxon>
        <taxon>Agaricomycotina</taxon>
        <taxon>Tremellomycetes</taxon>
        <taxon>Tremellales</taxon>
        <taxon>Cryptococcaceae</taxon>
        <taxon>Kwoniella</taxon>
    </lineage>
</organism>
<keyword evidence="3" id="KW-1133">Transmembrane helix</keyword>
<evidence type="ECO:0000313" key="4">
    <source>
        <dbReference type="EMBL" id="OCF32881.1"/>
    </source>
</evidence>
<dbReference type="Pfam" id="PF01244">
    <property type="entry name" value="Peptidase_M19"/>
    <property type="match status" value="1"/>
</dbReference>
<dbReference type="SUPFAM" id="SSF51556">
    <property type="entry name" value="Metallo-dependent hydrolases"/>
    <property type="match status" value="1"/>
</dbReference>
<feature type="transmembrane region" description="Helical" evidence="3">
    <location>
        <begin position="25"/>
        <end position="45"/>
    </location>
</feature>
<keyword evidence="1" id="KW-0224">Dipeptidase</keyword>
<dbReference type="PROSITE" id="PS51365">
    <property type="entry name" value="RENAL_DIPEPTIDASE_2"/>
    <property type="match status" value="1"/>
</dbReference>
<keyword evidence="3" id="KW-0472">Membrane</keyword>
<dbReference type="GO" id="GO:0070573">
    <property type="term" value="F:metallodipeptidase activity"/>
    <property type="evidence" value="ECO:0007669"/>
    <property type="project" value="InterPro"/>
</dbReference>
<evidence type="ECO:0000313" key="5">
    <source>
        <dbReference type="Proteomes" id="UP000092666"/>
    </source>
</evidence>
<dbReference type="Proteomes" id="UP000092666">
    <property type="component" value="Unassembled WGS sequence"/>
</dbReference>
<dbReference type="EC" id="3.4.13.19" evidence="1"/>
<reference evidence="5" key="2">
    <citation type="submission" date="2013-12" db="EMBL/GenBank/DDBJ databases">
        <title>Evolution of pathogenesis and genome organization in the Tremellales.</title>
        <authorList>
            <person name="Cuomo C."/>
            <person name="Litvintseva A."/>
            <person name="Heitman J."/>
            <person name="Chen Y."/>
            <person name="Sun S."/>
            <person name="Springer D."/>
            <person name="Dromer F."/>
            <person name="Young S."/>
            <person name="Zeng Q."/>
            <person name="Chapman S."/>
            <person name="Gujja S."/>
            <person name="Saif S."/>
            <person name="Birren B."/>
        </authorList>
    </citation>
    <scope>NUCLEOTIDE SEQUENCE [LARGE SCALE GENOMIC DNA]</scope>
    <source>
        <strain evidence="5">BCC8398</strain>
    </source>
</reference>
<dbReference type="Gene3D" id="3.20.20.140">
    <property type="entry name" value="Metal-dependent hydrolases"/>
    <property type="match status" value="1"/>
</dbReference>
<dbReference type="PANTHER" id="PTHR10443">
    <property type="entry name" value="MICROSOMAL DIPEPTIDASE"/>
    <property type="match status" value="1"/>
</dbReference>
<keyword evidence="3" id="KW-0812">Transmembrane</keyword>
<dbReference type="GO" id="GO:0046872">
    <property type="term" value="F:metal ion binding"/>
    <property type="evidence" value="ECO:0007669"/>
    <property type="project" value="UniProtKB-UniRule"/>
</dbReference>
<name>A0A1B9GPE5_9TREE</name>
<gene>
    <name evidence="4" type="ORF">I316_05518</name>
</gene>